<feature type="compositionally biased region" description="Basic residues" evidence="1">
    <location>
        <begin position="245"/>
        <end position="255"/>
    </location>
</feature>
<keyword evidence="3" id="KW-1185">Reference proteome</keyword>
<proteinExistence type="predicted"/>
<dbReference type="EMBL" id="CAXITT010000301">
    <property type="protein sequence ID" value="CAL1538513.1"/>
    <property type="molecule type" value="Genomic_DNA"/>
</dbReference>
<feature type="non-terminal residue" evidence="2">
    <location>
        <position position="300"/>
    </location>
</feature>
<accession>A0AAV2I0E1</accession>
<dbReference type="Proteomes" id="UP001497497">
    <property type="component" value="Unassembled WGS sequence"/>
</dbReference>
<gene>
    <name evidence="2" type="ORF">GSLYS_00012334001</name>
</gene>
<sequence length="300" mass="33768">GTPFVPIGGGEKSSFPLRCSLITWLLPTSSFESGPSKLSMSPVRVAELLFALTLREPCVMLQGDKSRHDPELDTSVHEAVYLKSTFDYRHEHSNQASHPLNEGATPNNPHISAVFDFLIKHILTLSELIDSQMPGRDYLSCLSCVLAKLLYFLDNKGQASVDILKVFKKVLDHLTTATKAKITRDGLRGLMSTFNNLCAMVTWDDSSNRKLFWIAEVIRASIPAAFLEMAIEITSGQLHCDKRRDPPKHRHRRHRPFDDDSPQESTSRHEFDSFNSSSNIMDVEFESDNNMMDLDDTKAS</sequence>
<reference evidence="2 3" key="1">
    <citation type="submission" date="2024-04" db="EMBL/GenBank/DDBJ databases">
        <authorList>
            <consortium name="Genoscope - CEA"/>
            <person name="William W."/>
        </authorList>
    </citation>
    <scope>NUCLEOTIDE SEQUENCE [LARGE SCALE GENOMIC DNA]</scope>
</reference>
<name>A0AAV2I0E1_LYMST</name>
<organism evidence="2 3">
    <name type="scientific">Lymnaea stagnalis</name>
    <name type="common">Great pond snail</name>
    <name type="synonym">Helix stagnalis</name>
    <dbReference type="NCBI Taxonomy" id="6523"/>
    <lineage>
        <taxon>Eukaryota</taxon>
        <taxon>Metazoa</taxon>
        <taxon>Spiralia</taxon>
        <taxon>Lophotrochozoa</taxon>
        <taxon>Mollusca</taxon>
        <taxon>Gastropoda</taxon>
        <taxon>Heterobranchia</taxon>
        <taxon>Euthyneura</taxon>
        <taxon>Panpulmonata</taxon>
        <taxon>Hygrophila</taxon>
        <taxon>Lymnaeoidea</taxon>
        <taxon>Lymnaeidae</taxon>
        <taxon>Lymnaea</taxon>
    </lineage>
</organism>
<evidence type="ECO:0000313" key="2">
    <source>
        <dbReference type="EMBL" id="CAL1538513.1"/>
    </source>
</evidence>
<comment type="caution">
    <text evidence="2">The sequence shown here is derived from an EMBL/GenBank/DDBJ whole genome shotgun (WGS) entry which is preliminary data.</text>
</comment>
<feature type="region of interest" description="Disordered" evidence="1">
    <location>
        <begin position="238"/>
        <end position="300"/>
    </location>
</feature>
<evidence type="ECO:0000256" key="1">
    <source>
        <dbReference type="SAM" id="MobiDB-lite"/>
    </source>
</evidence>
<evidence type="ECO:0000313" key="3">
    <source>
        <dbReference type="Proteomes" id="UP001497497"/>
    </source>
</evidence>
<feature type="non-terminal residue" evidence="2">
    <location>
        <position position="1"/>
    </location>
</feature>
<dbReference type="AlphaFoldDB" id="A0AAV2I0E1"/>
<protein>
    <submittedName>
        <fullName evidence="2">Uncharacterized protein</fullName>
    </submittedName>
</protein>